<dbReference type="EMBL" id="FQUR01000011">
    <property type="protein sequence ID" value="SHE95427.1"/>
    <property type="molecule type" value="Genomic_DNA"/>
</dbReference>
<dbReference type="Proteomes" id="UP000184127">
    <property type="component" value="Unassembled WGS sequence"/>
</dbReference>
<evidence type="ECO:0000313" key="2">
    <source>
        <dbReference type="Proteomes" id="UP000184127"/>
    </source>
</evidence>
<reference evidence="2" key="1">
    <citation type="submission" date="2016-11" db="EMBL/GenBank/DDBJ databases">
        <authorList>
            <person name="Varghese N."/>
            <person name="Submissions S."/>
        </authorList>
    </citation>
    <scope>NUCLEOTIDE SEQUENCE [LARGE SCALE GENOMIC DNA]</scope>
    <source>
        <strain evidence="2">DSM 18761</strain>
    </source>
</reference>
<accession>A0A1M4XPA6</accession>
<organism evidence="1 2">
    <name type="scientific">Thermoanaerobacter uzonensis DSM 18761</name>
    <dbReference type="NCBI Taxonomy" id="1123369"/>
    <lineage>
        <taxon>Bacteria</taxon>
        <taxon>Bacillati</taxon>
        <taxon>Bacillota</taxon>
        <taxon>Clostridia</taxon>
        <taxon>Thermoanaerobacterales</taxon>
        <taxon>Thermoanaerobacteraceae</taxon>
        <taxon>Thermoanaerobacter</taxon>
    </lineage>
</organism>
<protein>
    <submittedName>
        <fullName evidence="1">Uncharacterized protein</fullName>
    </submittedName>
</protein>
<evidence type="ECO:0000313" key="1">
    <source>
        <dbReference type="EMBL" id="SHE95427.1"/>
    </source>
</evidence>
<name>A0A1M4XPA6_9THEO</name>
<gene>
    <name evidence="1" type="ORF">SAMN02745195_01542</name>
</gene>
<proteinExistence type="predicted"/>
<dbReference type="AlphaFoldDB" id="A0A1M4XPA6"/>
<sequence>MKKLYSILKPYDSWWNDEGEEKNLEAKKALQEFYKELKKLRPSKKYEKNIVHFSYIPYLLKIKKALDERKYMRACNELISLMHYEPFLQRRIYYNVLKLLEKEVIYNSYDFQYALEFTNQVLKDETKKEDKIRMINFILDMIREDLRCQELEDSLIDFRIEVIREISKIKHHIEKDAI</sequence>
<keyword evidence="2" id="KW-1185">Reference proteome</keyword>